<organism evidence="7 8">
    <name type="scientific">Dichotomopilus funicola</name>
    <dbReference type="NCBI Taxonomy" id="1934379"/>
    <lineage>
        <taxon>Eukaryota</taxon>
        <taxon>Fungi</taxon>
        <taxon>Dikarya</taxon>
        <taxon>Ascomycota</taxon>
        <taxon>Pezizomycotina</taxon>
        <taxon>Sordariomycetes</taxon>
        <taxon>Sordariomycetidae</taxon>
        <taxon>Sordariales</taxon>
        <taxon>Chaetomiaceae</taxon>
        <taxon>Dichotomopilus</taxon>
    </lineage>
</organism>
<sequence>MSPTNEDDQHYQPKDTVHGTLREGAVFGGVGTLFAAVMSSLAKKNVGPWATFTKHGGTIVIFAATGASFNFGRDASANLREKEDHWNDAVGGALAGAVMGLRFGRISRVVGTSALVSATLAVYQYTGNSLRGYWNRPEVDEYERKEALRKRYRRPIEETIAEIGEGRGIKAPGYEERRRARLKEKYGIEVQTYSADPNDN</sequence>
<dbReference type="GO" id="GO:0045271">
    <property type="term" value="C:respiratory chain complex I"/>
    <property type="evidence" value="ECO:0007669"/>
    <property type="project" value="InterPro"/>
</dbReference>
<keyword evidence="2" id="KW-0812">Transmembrane</keyword>
<keyword evidence="5" id="KW-0496">Mitochondrion</keyword>
<evidence type="ECO:0000313" key="8">
    <source>
        <dbReference type="Proteomes" id="UP001302676"/>
    </source>
</evidence>
<dbReference type="PANTHER" id="PTHR21382:SF1">
    <property type="entry name" value="NADH DEHYDROGENASE [UBIQUINONE] 1 ALPHA SUBCOMPLEX SUBUNIT 11"/>
    <property type="match status" value="1"/>
</dbReference>
<evidence type="ECO:0000256" key="4">
    <source>
        <dbReference type="ARBA" id="ARBA00022989"/>
    </source>
</evidence>
<evidence type="ECO:0000313" key="7">
    <source>
        <dbReference type="EMBL" id="KAK4140431.1"/>
    </source>
</evidence>
<dbReference type="InterPro" id="IPR039205">
    <property type="entry name" value="NDUFA11"/>
</dbReference>
<dbReference type="GO" id="GO:0006120">
    <property type="term" value="P:mitochondrial electron transport, NADH to ubiquinone"/>
    <property type="evidence" value="ECO:0007669"/>
    <property type="project" value="InterPro"/>
</dbReference>
<accession>A0AAN6UYW2</accession>
<gene>
    <name evidence="7" type="ORF">C8A04DRAFT_39887</name>
</gene>
<keyword evidence="8" id="KW-1185">Reference proteome</keyword>
<name>A0AAN6UYW2_9PEZI</name>
<proteinExistence type="predicted"/>
<evidence type="ECO:0000256" key="5">
    <source>
        <dbReference type="ARBA" id="ARBA00023128"/>
    </source>
</evidence>
<keyword evidence="4" id="KW-1133">Transmembrane helix</keyword>
<dbReference type="RefSeq" id="XP_062633802.1">
    <property type="nucleotide sequence ID" value="XM_062784749.1"/>
</dbReference>
<comment type="caution">
    <text evidence="7">The sequence shown here is derived from an EMBL/GenBank/DDBJ whole genome shotgun (WGS) entry which is preliminary data.</text>
</comment>
<dbReference type="GeneID" id="87821362"/>
<reference evidence="7" key="1">
    <citation type="journal article" date="2023" name="Mol. Phylogenet. Evol.">
        <title>Genome-scale phylogeny and comparative genomics of the fungal order Sordariales.</title>
        <authorList>
            <person name="Hensen N."/>
            <person name="Bonometti L."/>
            <person name="Westerberg I."/>
            <person name="Brannstrom I.O."/>
            <person name="Guillou S."/>
            <person name="Cros-Aarteil S."/>
            <person name="Calhoun S."/>
            <person name="Haridas S."/>
            <person name="Kuo A."/>
            <person name="Mondo S."/>
            <person name="Pangilinan J."/>
            <person name="Riley R."/>
            <person name="LaButti K."/>
            <person name="Andreopoulos B."/>
            <person name="Lipzen A."/>
            <person name="Chen C."/>
            <person name="Yan M."/>
            <person name="Daum C."/>
            <person name="Ng V."/>
            <person name="Clum A."/>
            <person name="Steindorff A."/>
            <person name="Ohm R.A."/>
            <person name="Martin F."/>
            <person name="Silar P."/>
            <person name="Natvig D.O."/>
            <person name="Lalanne C."/>
            <person name="Gautier V."/>
            <person name="Ament-Velasquez S.L."/>
            <person name="Kruys A."/>
            <person name="Hutchinson M.I."/>
            <person name="Powell A.J."/>
            <person name="Barry K."/>
            <person name="Miller A.N."/>
            <person name="Grigoriev I.V."/>
            <person name="Debuchy R."/>
            <person name="Gladieux P."/>
            <person name="Hiltunen Thoren M."/>
            <person name="Johannesson H."/>
        </authorList>
    </citation>
    <scope>NUCLEOTIDE SEQUENCE</scope>
    <source>
        <strain evidence="7">CBS 141.50</strain>
    </source>
</reference>
<dbReference type="EMBL" id="MU853631">
    <property type="protein sequence ID" value="KAK4140431.1"/>
    <property type="molecule type" value="Genomic_DNA"/>
</dbReference>
<dbReference type="AlphaFoldDB" id="A0AAN6UYW2"/>
<dbReference type="GO" id="GO:0005743">
    <property type="term" value="C:mitochondrial inner membrane"/>
    <property type="evidence" value="ECO:0007669"/>
    <property type="project" value="UniProtKB-SubCell"/>
</dbReference>
<dbReference type="Proteomes" id="UP001302676">
    <property type="component" value="Unassembled WGS sequence"/>
</dbReference>
<keyword evidence="6" id="KW-0472">Membrane</keyword>
<keyword evidence="3" id="KW-0999">Mitochondrion inner membrane</keyword>
<evidence type="ECO:0000256" key="3">
    <source>
        <dbReference type="ARBA" id="ARBA00022792"/>
    </source>
</evidence>
<reference evidence="7" key="2">
    <citation type="submission" date="2023-05" db="EMBL/GenBank/DDBJ databases">
        <authorList>
            <consortium name="Lawrence Berkeley National Laboratory"/>
            <person name="Steindorff A."/>
            <person name="Hensen N."/>
            <person name="Bonometti L."/>
            <person name="Westerberg I."/>
            <person name="Brannstrom I.O."/>
            <person name="Guillou S."/>
            <person name="Cros-Aarteil S."/>
            <person name="Calhoun S."/>
            <person name="Haridas S."/>
            <person name="Kuo A."/>
            <person name="Mondo S."/>
            <person name="Pangilinan J."/>
            <person name="Riley R."/>
            <person name="Labutti K."/>
            <person name="Andreopoulos B."/>
            <person name="Lipzen A."/>
            <person name="Chen C."/>
            <person name="Yanf M."/>
            <person name="Daum C."/>
            <person name="Ng V."/>
            <person name="Clum A."/>
            <person name="Ohm R."/>
            <person name="Martin F."/>
            <person name="Silar P."/>
            <person name="Natvig D."/>
            <person name="Lalanne C."/>
            <person name="Gautier V."/>
            <person name="Ament-Velasquez S.L."/>
            <person name="Kruys A."/>
            <person name="Hutchinson M.I."/>
            <person name="Powell A.J."/>
            <person name="Barry K."/>
            <person name="Miller A.N."/>
            <person name="Grigoriev I.V."/>
            <person name="Debuchy R."/>
            <person name="Gladieux P."/>
            <person name="Thoren M.H."/>
            <person name="Johannesson H."/>
        </authorList>
    </citation>
    <scope>NUCLEOTIDE SEQUENCE</scope>
    <source>
        <strain evidence="7">CBS 141.50</strain>
    </source>
</reference>
<evidence type="ECO:0000256" key="1">
    <source>
        <dbReference type="ARBA" id="ARBA00004448"/>
    </source>
</evidence>
<dbReference type="PANTHER" id="PTHR21382">
    <property type="entry name" value="NADH-UBIQUINONE OXIDOREDUCTASE SUBUNIT"/>
    <property type="match status" value="1"/>
</dbReference>
<evidence type="ECO:0000256" key="6">
    <source>
        <dbReference type="ARBA" id="ARBA00023136"/>
    </source>
</evidence>
<comment type="subcellular location">
    <subcellularLocation>
        <location evidence="1">Mitochondrion inner membrane</location>
        <topology evidence="1">Multi-pass membrane protein</topology>
    </subcellularLocation>
</comment>
<protein>
    <submittedName>
        <fullName evidence="7">Uncharacterized protein</fullName>
    </submittedName>
</protein>
<evidence type="ECO:0000256" key="2">
    <source>
        <dbReference type="ARBA" id="ARBA00022692"/>
    </source>
</evidence>